<keyword evidence="5 9" id="KW-1133">Transmembrane helix</keyword>
<protein>
    <submittedName>
        <fullName evidence="13">CBS domain-containing protein</fullName>
    </submittedName>
</protein>
<dbReference type="InterPro" id="IPR000644">
    <property type="entry name" value="CBS_dom"/>
</dbReference>
<dbReference type="GO" id="GO:0005886">
    <property type="term" value="C:plasma membrane"/>
    <property type="evidence" value="ECO:0007669"/>
    <property type="project" value="UniProtKB-SubCell"/>
</dbReference>
<dbReference type="OrthoDB" id="9798188at2"/>
<dbReference type="PANTHER" id="PTHR43099">
    <property type="entry name" value="UPF0053 PROTEIN YRKA"/>
    <property type="match status" value="1"/>
</dbReference>
<evidence type="ECO:0000256" key="8">
    <source>
        <dbReference type="PROSITE-ProRule" id="PRU00703"/>
    </source>
</evidence>
<evidence type="ECO:0000259" key="11">
    <source>
        <dbReference type="PROSITE" id="PS51371"/>
    </source>
</evidence>
<dbReference type="Pfam" id="PF03471">
    <property type="entry name" value="CorC_HlyC"/>
    <property type="match status" value="1"/>
</dbReference>
<keyword evidence="3 9" id="KW-0812">Transmembrane</keyword>
<dbReference type="Pfam" id="PF01595">
    <property type="entry name" value="CNNM"/>
    <property type="match status" value="1"/>
</dbReference>
<evidence type="ECO:0000256" key="5">
    <source>
        <dbReference type="ARBA" id="ARBA00022989"/>
    </source>
</evidence>
<dbReference type="Pfam" id="PF00571">
    <property type="entry name" value="CBS"/>
    <property type="match status" value="1"/>
</dbReference>
<dbReference type="InterPro" id="IPR005170">
    <property type="entry name" value="Transptr-assoc_dom"/>
</dbReference>
<dbReference type="InterPro" id="IPR016169">
    <property type="entry name" value="FAD-bd_PCMH_sub2"/>
</dbReference>
<accession>I4AJC9</accession>
<feature type="transmembrane region" description="Helical" evidence="10">
    <location>
        <begin position="96"/>
        <end position="121"/>
    </location>
</feature>
<dbReference type="InterPro" id="IPR044751">
    <property type="entry name" value="Ion_transp-like_CBS"/>
</dbReference>
<dbReference type="HOGENOM" id="CLU_015237_4_1_10"/>
<evidence type="ECO:0000256" key="6">
    <source>
        <dbReference type="ARBA" id="ARBA00023122"/>
    </source>
</evidence>
<dbReference type="Gene3D" id="3.10.580.10">
    <property type="entry name" value="CBS-domain"/>
    <property type="match status" value="1"/>
</dbReference>
<evidence type="ECO:0000256" key="3">
    <source>
        <dbReference type="ARBA" id="ARBA00022692"/>
    </source>
</evidence>
<keyword evidence="2" id="KW-1003">Cell membrane</keyword>
<dbReference type="InterPro" id="IPR036318">
    <property type="entry name" value="FAD-bd_PCMH-like_sf"/>
</dbReference>
<feature type="transmembrane region" description="Helical" evidence="10">
    <location>
        <begin position="133"/>
        <end position="156"/>
    </location>
</feature>
<feature type="transmembrane region" description="Helical" evidence="10">
    <location>
        <begin position="55"/>
        <end position="76"/>
    </location>
</feature>
<name>I4AJC9_BERLS</name>
<evidence type="ECO:0000256" key="7">
    <source>
        <dbReference type="ARBA" id="ARBA00023136"/>
    </source>
</evidence>
<evidence type="ECO:0000256" key="1">
    <source>
        <dbReference type="ARBA" id="ARBA00004651"/>
    </source>
</evidence>
<dbReference type="InterPro" id="IPR046342">
    <property type="entry name" value="CBS_dom_sf"/>
</dbReference>
<evidence type="ECO:0000256" key="9">
    <source>
        <dbReference type="PROSITE-ProRule" id="PRU01193"/>
    </source>
</evidence>
<dbReference type="SUPFAM" id="SSF56176">
    <property type="entry name" value="FAD-binding/transporter-associated domain-like"/>
    <property type="match status" value="1"/>
</dbReference>
<feature type="domain" description="CNNM transmembrane" evidence="12">
    <location>
        <begin position="1"/>
        <end position="204"/>
    </location>
</feature>
<dbReference type="Proteomes" id="UP000006054">
    <property type="component" value="Chromosome"/>
</dbReference>
<keyword evidence="14" id="KW-1185">Reference proteome</keyword>
<dbReference type="PANTHER" id="PTHR43099:SF2">
    <property type="entry name" value="UPF0053 PROTEIN YRKA"/>
    <property type="match status" value="1"/>
</dbReference>
<dbReference type="InterPro" id="IPR051676">
    <property type="entry name" value="UPF0053_domain"/>
</dbReference>
<feature type="domain" description="CBS" evidence="11">
    <location>
        <begin position="279"/>
        <end position="339"/>
    </location>
</feature>
<dbReference type="PATRIC" id="fig|880071.3.peg.1626"/>
<reference evidence="14" key="1">
    <citation type="submission" date="2012-06" db="EMBL/GenBank/DDBJ databases">
        <title>The complete genome of Flexibacter litoralis DSM 6794.</title>
        <authorList>
            <person name="Lucas S."/>
            <person name="Copeland A."/>
            <person name="Lapidus A."/>
            <person name="Glavina del Rio T."/>
            <person name="Dalin E."/>
            <person name="Tice H."/>
            <person name="Bruce D."/>
            <person name="Goodwin L."/>
            <person name="Pitluck S."/>
            <person name="Peters L."/>
            <person name="Ovchinnikova G."/>
            <person name="Lu M."/>
            <person name="Kyrpides N."/>
            <person name="Mavromatis K."/>
            <person name="Ivanova N."/>
            <person name="Brettin T."/>
            <person name="Detter J.C."/>
            <person name="Han C."/>
            <person name="Larimer F."/>
            <person name="Land M."/>
            <person name="Hauser L."/>
            <person name="Markowitz V."/>
            <person name="Cheng J.-F."/>
            <person name="Hugenholtz P."/>
            <person name="Woyke T."/>
            <person name="Wu D."/>
            <person name="Spring S."/>
            <person name="Lang E."/>
            <person name="Kopitz M."/>
            <person name="Brambilla E."/>
            <person name="Klenk H.-P."/>
            <person name="Eisen J.A."/>
        </authorList>
    </citation>
    <scope>NUCLEOTIDE SEQUENCE [LARGE SCALE GENOMIC DNA]</scope>
    <source>
        <strain evidence="14">ATCC 23117 / DSM 6794 / NBRC 15988 / NCIMB 1366 / Sio-4</strain>
    </source>
</reference>
<evidence type="ECO:0000256" key="2">
    <source>
        <dbReference type="ARBA" id="ARBA00022475"/>
    </source>
</evidence>
<dbReference type="Gene3D" id="3.30.465.10">
    <property type="match status" value="1"/>
</dbReference>
<organism evidence="13 14">
    <name type="scientific">Bernardetia litoralis (strain ATCC 23117 / DSM 6794 / NBRC 15988 / NCIMB 1366 / Fx l1 / Sio-4)</name>
    <name type="common">Flexibacter litoralis</name>
    <dbReference type="NCBI Taxonomy" id="880071"/>
    <lineage>
        <taxon>Bacteria</taxon>
        <taxon>Pseudomonadati</taxon>
        <taxon>Bacteroidota</taxon>
        <taxon>Cytophagia</taxon>
        <taxon>Cytophagales</taxon>
        <taxon>Bernardetiaceae</taxon>
        <taxon>Bernardetia</taxon>
    </lineage>
</organism>
<dbReference type="STRING" id="880071.Fleli_1654"/>
<dbReference type="KEGG" id="fli:Fleli_1654"/>
<dbReference type="InterPro" id="IPR002550">
    <property type="entry name" value="CNNM"/>
</dbReference>
<keyword evidence="7 9" id="KW-0472">Membrane</keyword>
<evidence type="ECO:0000313" key="14">
    <source>
        <dbReference type="Proteomes" id="UP000006054"/>
    </source>
</evidence>
<evidence type="ECO:0000256" key="4">
    <source>
        <dbReference type="ARBA" id="ARBA00022737"/>
    </source>
</evidence>
<dbReference type="PROSITE" id="PS51371">
    <property type="entry name" value="CBS"/>
    <property type="match status" value="1"/>
</dbReference>
<feature type="transmembrane region" description="Helical" evidence="10">
    <location>
        <begin position="6"/>
        <end position="27"/>
    </location>
</feature>
<evidence type="ECO:0000313" key="13">
    <source>
        <dbReference type="EMBL" id="AFM04064.1"/>
    </source>
</evidence>
<keyword evidence="6 8" id="KW-0129">CBS domain</keyword>
<dbReference type="eggNOG" id="COG1253">
    <property type="taxonomic scope" value="Bacteria"/>
</dbReference>
<evidence type="ECO:0000256" key="10">
    <source>
        <dbReference type="SAM" id="Phobius"/>
    </source>
</evidence>
<dbReference type="RefSeq" id="WP_014797519.1">
    <property type="nucleotide sequence ID" value="NC_018018.1"/>
</dbReference>
<dbReference type="EMBL" id="CP003345">
    <property type="protein sequence ID" value="AFM04064.1"/>
    <property type="molecule type" value="Genomic_DNA"/>
</dbReference>
<dbReference type="GO" id="GO:0050660">
    <property type="term" value="F:flavin adenine dinucleotide binding"/>
    <property type="evidence" value="ECO:0007669"/>
    <property type="project" value="InterPro"/>
</dbReference>
<dbReference type="SMART" id="SM01091">
    <property type="entry name" value="CorC_HlyC"/>
    <property type="match status" value="1"/>
</dbReference>
<dbReference type="AlphaFoldDB" id="I4AJC9"/>
<dbReference type="CDD" id="cd04590">
    <property type="entry name" value="CBS_pair_CorC_HlyC_assoc"/>
    <property type="match status" value="1"/>
</dbReference>
<evidence type="ECO:0000259" key="12">
    <source>
        <dbReference type="PROSITE" id="PS51846"/>
    </source>
</evidence>
<proteinExistence type="predicted"/>
<dbReference type="PROSITE" id="PS51846">
    <property type="entry name" value="CNNM"/>
    <property type="match status" value="1"/>
</dbReference>
<dbReference type="SUPFAM" id="SSF54631">
    <property type="entry name" value="CBS-domain pair"/>
    <property type="match status" value="1"/>
</dbReference>
<keyword evidence="4" id="KW-0677">Repeat</keyword>
<comment type="subcellular location">
    <subcellularLocation>
        <location evidence="1">Cell membrane</location>
        <topology evidence="1">Multi-pass membrane protein</topology>
    </subcellularLocation>
</comment>
<sequence length="434" mass="49828" precursor="true">MNPWIPIFISLLFSAFFSAIEIAFISADRLQLALKQNEGGRTAKLLYRFYKLEDYFICTTLTGNTISLVLYGIFMAQVLDPPLQKIFSSWLIHNDALIETAVLGTQTILSTMLVLAVAEFLPKSIALANPNKIIEVLVHFMRAIYFIFYPFVWVIIKSAKWVTRVIFKIEEDRELPLLGISDLNHYIQRLSGLQGEKSNVDADLFQNAVEFRTLKVRDCMIPRTDIISISTEESIEKLQQLFVESGHSKIIIYEDTIDNVIGYSHALRLFDNPETIKSVTDSIFFVPETMHTNELMMRFIVTRKSMALVTDEFGGTAGIVTIEDIVEEILGEIEDEHDEEGLFFEKIDDKNFLLHARYDIQELNEKHNWNLPEGDYDTLGGYILEKLGTMPEAGTQIKDDNFTIIVKEMQGARIEVVEIRFYEIPYSEQEENTN</sequence>
<gene>
    <name evidence="13" type="ordered locus">Fleli_1654</name>
</gene>